<dbReference type="PANTHER" id="PTHR10072:SF41">
    <property type="entry name" value="IRON-SULFUR CLUSTER ASSEMBLY 1 HOMOLOG, MITOCHONDRIAL"/>
    <property type="match status" value="1"/>
</dbReference>
<comment type="similarity">
    <text evidence="1">Belongs to the HesB/IscA family.</text>
</comment>
<dbReference type="PANTHER" id="PTHR10072">
    <property type="entry name" value="IRON-SULFUR CLUSTER ASSEMBLY PROTEIN"/>
    <property type="match status" value="1"/>
</dbReference>
<dbReference type="InterPro" id="IPR035903">
    <property type="entry name" value="HesB-like_dom_sf"/>
</dbReference>
<dbReference type="InterPro" id="IPR050322">
    <property type="entry name" value="Fe-S_cluster_asmbl/transfer"/>
</dbReference>
<dbReference type="KEGG" id="cip:FZC35_00260"/>
<dbReference type="SUPFAM" id="SSF89360">
    <property type="entry name" value="HesB-like domain"/>
    <property type="match status" value="1"/>
</dbReference>
<evidence type="ECO:0000313" key="3">
    <source>
        <dbReference type="EMBL" id="QEK37823.1"/>
    </source>
</evidence>
<dbReference type="InterPro" id="IPR016092">
    <property type="entry name" value="ATAP"/>
</dbReference>
<keyword evidence="4" id="KW-1185">Reference proteome</keyword>
<dbReference type="RefSeq" id="WP_148980670.1">
    <property type="nucleotide sequence ID" value="NZ_CP043315.1"/>
</dbReference>
<evidence type="ECO:0000313" key="4">
    <source>
        <dbReference type="Proteomes" id="UP000325155"/>
    </source>
</evidence>
<dbReference type="Pfam" id="PF01521">
    <property type="entry name" value="Fe-S_biosyn"/>
    <property type="match status" value="1"/>
</dbReference>
<dbReference type="Proteomes" id="UP000325155">
    <property type="component" value="Chromosome"/>
</dbReference>
<organism evidence="3 4">
    <name type="scientific">Candidatus Cytomitobacter indipagum</name>
    <dbReference type="NCBI Taxonomy" id="2601575"/>
    <lineage>
        <taxon>Bacteria</taxon>
        <taxon>Pseudomonadati</taxon>
        <taxon>Pseudomonadota</taxon>
        <taxon>Alphaproteobacteria</taxon>
        <taxon>Holosporales</taxon>
        <taxon>Holosporaceae</taxon>
        <taxon>Candidatus Cytomitobacter</taxon>
    </lineage>
</organism>
<dbReference type="EMBL" id="CP043315">
    <property type="protein sequence ID" value="QEK37823.1"/>
    <property type="molecule type" value="Genomic_DNA"/>
</dbReference>
<accession>A0A5C0UDV6</accession>
<sequence length="126" mass="14012">MNCSNDTTEVKLENIVPPCISEKAASKIIEKFDQYEQKKGKKPLGIRINVARDGCAGMSYGMEYVFEINGEHYIDTNGVKAFMDDDTLKMLSEATIDYHETESASGFVFNNPNEQCKCACGKSFCA</sequence>
<protein>
    <submittedName>
        <fullName evidence="3">Iron-sulfur cluster assembly accessory protein</fullName>
    </submittedName>
</protein>
<reference evidence="3 4" key="1">
    <citation type="submission" date="2019-08" db="EMBL/GenBank/DDBJ databases">
        <title>Highly reduced genomes of protist endosymbionts show evolutionary convergence.</title>
        <authorList>
            <person name="George E."/>
            <person name="Husnik F."/>
            <person name="Tashyreva D."/>
            <person name="Prokopchuk G."/>
            <person name="Horak A."/>
            <person name="Kwong W.K."/>
            <person name="Lukes J."/>
            <person name="Keeling P.J."/>
        </authorList>
    </citation>
    <scope>NUCLEOTIDE SEQUENCE [LARGE SCALE GENOMIC DNA]</scope>
    <source>
        <strain evidence="3">1605</strain>
    </source>
</reference>
<dbReference type="OrthoDB" id="9801228at2"/>
<dbReference type="AlphaFoldDB" id="A0A5C0UDV6"/>
<feature type="domain" description="Core" evidence="2">
    <location>
        <begin position="20"/>
        <end position="122"/>
    </location>
</feature>
<dbReference type="Gene3D" id="2.60.300.12">
    <property type="entry name" value="HesB-like domain"/>
    <property type="match status" value="1"/>
</dbReference>
<dbReference type="NCBIfam" id="TIGR00049">
    <property type="entry name" value="iron-sulfur cluster assembly accessory protein"/>
    <property type="match status" value="1"/>
</dbReference>
<dbReference type="GO" id="GO:0051537">
    <property type="term" value="F:2 iron, 2 sulfur cluster binding"/>
    <property type="evidence" value="ECO:0007669"/>
    <property type="project" value="UniProtKB-ARBA"/>
</dbReference>
<dbReference type="GO" id="GO:0005737">
    <property type="term" value="C:cytoplasm"/>
    <property type="evidence" value="ECO:0007669"/>
    <property type="project" value="TreeGrafter"/>
</dbReference>
<proteinExistence type="inferred from homology"/>
<dbReference type="GO" id="GO:0016226">
    <property type="term" value="P:iron-sulfur cluster assembly"/>
    <property type="evidence" value="ECO:0007669"/>
    <property type="project" value="InterPro"/>
</dbReference>
<dbReference type="InterPro" id="IPR017870">
    <property type="entry name" value="FeS_cluster_insertion_CS"/>
</dbReference>
<evidence type="ECO:0000256" key="1">
    <source>
        <dbReference type="ARBA" id="ARBA00006718"/>
    </source>
</evidence>
<evidence type="ECO:0000259" key="2">
    <source>
        <dbReference type="Pfam" id="PF01521"/>
    </source>
</evidence>
<dbReference type="InterPro" id="IPR000361">
    <property type="entry name" value="ATAP_core_dom"/>
</dbReference>
<name>A0A5C0UDV6_9PROT</name>
<gene>
    <name evidence="3" type="ORF">FZC35_00260</name>
</gene>
<dbReference type="PROSITE" id="PS01152">
    <property type="entry name" value="HESB"/>
    <property type="match status" value="1"/>
</dbReference>